<reference evidence="2" key="1">
    <citation type="submission" date="2020-07" db="EMBL/GenBank/DDBJ databases">
        <authorList>
            <person name="Nazaruddin N."/>
        </authorList>
    </citation>
    <scope>NUCLEOTIDE SEQUENCE</scope>
</reference>
<sequence length="48" mass="5677">RRSSKLVAMEFDSVVRSTKHLEKQTAEVIKKRNHEKSNAQINQQHEPY</sequence>
<feature type="non-terminal residue" evidence="2">
    <location>
        <position position="48"/>
    </location>
</feature>
<organism evidence="2 3">
    <name type="scientific">Heterotrigona itama</name>
    <dbReference type="NCBI Taxonomy" id="395501"/>
    <lineage>
        <taxon>Eukaryota</taxon>
        <taxon>Metazoa</taxon>
        <taxon>Ecdysozoa</taxon>
        <taxon>Arthropoda</taxon>
        <taxon>Hexapoda</taxon>
        <taxon>Insecta</taxon>
        <taxon>Pterygota</taxon>
        <taxon>Neoptera</taxon>
        <taxon>Endopterygota</taxon>
        <taxon>Hymenoptera</taxon>
        <taxon>Apocrita</taxon>
        <taxon>Aculeata</taxon>
        <taxon>Apoidea</taxon>
        <taxon>Anthophila</taxon>
        <taxon>Apidae</taxon>
        <taxon>Heterotrigona</taxon>
    </lineage>
</organism>
<name>A0A6V7HFM8_9HYME</name>
<feature type="non-terminal residue" evidence="2">
    <location>
        <position position="1"/>
    </location>
</feature>
<dbReference type="Proteomes" id="UP000752696">
    <property type="component" value="Unassembled WGS sequence"/>
</dbReference>
<gene>
    <name evidence="2" type="ORF">MHI_LOCUS860368</name>
</gene>
<dbReference type="EMBL" id="CAJDYZ010011442">
    <property type="protein sequence ID" value="CAD1479475.1"/>
    <property type="molecule type" value="Genomic_DNA"/>
</dbReference>
<feature type="region of interest" description="Disordered" evidence="1">
    <location>
        <begin position="28"/>
        <end position="48"/>
    </location>
</feature>
<proteinExistence type="predicted"/>
<protein>
    <submittedName>
        <fullName evidence="2">Uncharacterized protein</fullName>
    </submittedName>
</protein>
<feature type="compositionally biased region" description="Polar residues" evidence="1">
    <location>
        <begin position="38"/>
        <end position="48"/>
    </location>
</feature>
<evidence type="ECO:0000313" key="3">
    <source>
        <dbReference type="Proteomes" id="UP000752696"/>
    </source>
</evidence>
<dbReference type="AlphaFoldDB" id="A0A6V7HFM8"/>
<accession>A0A6V7HFM8</accession>
<keyword evidence="3" id="KW-1185">Reference proteome</keyword>
<evidence type="ECO:0000313" key="2">
    <source>
        <dbReference type="EMBL" id="CAD1479475.1"/>
    </source>
</evidence>
<evidence type="ECO:0000256" key="1">
    <source>
        <dbReference type="SAM" id="MobiDB-lite"/>
    </source>
</evidence>
<comment type="caution">
    <text evidence="2">The sequence shown here is derived from an EMBL/GenBank/DDBJ whole genome shotgun (WGS) entry which is preliminary data.</text>
</comment>